<reference evidence="3" key="1">
    <citation type="submission" date="2006-12" db="EMBL/GenBank/DDBJ databases">
        <title>Complete sequence of chromosome 1 of Verminephrobacter eiseniae EF01-2.</title>
        <authorList>
            <person name="Copeland A."/>
            <person name="Lucas S."/>
            <person name="Lapidus A."/>
            <person name="Barry K."/>
            <person name="Detter J.C."/>
            <person name="Glavina del Rio T."/>
            <person name="Dalin E."/>
            <person name="Tice H."/>
            <person name="Pitluck S."/>
            <person name="Chertkov O."/>
            <person name="Brettin T."/>
            <person name="Bruce D."/>
            <person name="Han C."/>
            <person name="Tapia R."/>
            <person name="Gilna P."/>
            <person name="Schmutz J."/>
            <person name="Larimer F."/>
            <person name="Land M."/>
            <person name="Hauser L."/>
            <person name="Kyrpides N."/>
            <person name="Kim E."/>
            <person name="Stahl D."/>
            <person name="Richardson P."/>
        </authorList>
    </citation>
    <scope>NUCLEOTIDE SEQUENCE [LARGE SCALE GENOMIC DNA]</scope>
    <source>
        <strain evidence="3">EF01-2</strain>
    </source>
</reference>
<protein>
    <recommendedName>
        <fullName evidence="1">HigA2-like helix-turn-helix domain-containing protein</fullName>
    </recommendedName>
</protein>
<dbReference type="SUPFAM" id="SSF47413">
    <property type="entry name" value="lambda repressor-like DNA-binding domains"/>
    <property type="match status" value="1"/>
</dbReference>
<proteinExistence type="predicted"/>
<dbReference type="KEGG" id="vei:Veis_1558"/>
<organism evidence="2 3">
    <name type="scientific">Verminephrobacter eiseniae (strain EF01-2)</name>
    <dbReference type="NCBI Taxonomy" id="391735"/>
    <lineage>
        <taxon>Bacteria</taxon>
        <taxon>Pseudomonadati</taxon>
        <taxon>Pseudomonadota</taxon>
        <taxon>Betaproteobacteria</taxon>
        <taxon>Burkholderiales</taxon>
        <taxon>Comamonadaceae</taxon>
        <taxon>Verminephrobacter</taxon>
    </lineage>
</organism>
<dbReference type="AlphaFoldDB" id="A1WI60"/>
<name>A1WI60_VEREI</name>
<dbReference type="HOGENOM" id="CLU_163934_2_2_4"/>
<keyword evidence="3" id="KW-1185">Reference proteome</keyword>
<dbReference type="RefSeq" id="WP_011809324.1">
    <property type="nucleotide sequence ID" value="NC_008786.1"/>
</dbReference>
<sequence>MTKIETFDSVWDAVADMSGQAASLRARAEPMRQIAAVIEGNDWAPSEAAMHCGVAPPRRDDLLRGRVSRCCLDALVNSATAMGCRVHMDMELQAA</sequence>
<dbReference type="Gene3D" id="1.10.260.40">
    <property type="entry name" value="lambda repressor-like DNA-binding domains"/>
    <property type="match status" value="1"/>
</dbReference>
<dbReference type="OrthoDB" id="129377at2"/>
<dbReference type="GeneID" id="76460178"/>
<dbReference type="InterPro" id="IPR039554">
    <property type="entry name" value="HigA2-like_HTH"/>
</dbReference>
<dbReference type="Proteomes" id="UP000000374">
    <property type="component" value="Chromosome"/>
</dbReference>
<dbReference type="STRING" id="391735.Veis_1558"/>
<evidence type="ECO:0000259" key="1">
    <source>
        <dbReference type="Pfam" id="PF13744"/>
    </source>
</evidence>
<evidence type="ECO:0000313" key="2">
    <source>
        <dbReference type="EMBL" id="ABM57317.1"/>
    </source>
</evidence>
<dbReference type="InterPro" id="IPR010982">
    <property type="entry name" value="Lambda_DNA-bd_dom_sf"/>
</dbReference>
<gene>
    <name evidence="2" type="ordered locus">Veis_1558</name>
</gene>
<dbReference type="EMBL" id="CP000542">
    <property type="protein sequence ID" value="ABM57317.1"/>
    <property type="molecule type" value="Genomic_DNA"/>
</dbReference>
<evidence type="ECO:0000313" key="3">
    <source>
        <dbReference type="Proteomes" id="UP000000374"/>
    </source>
</evidence>
<dbReference type="Pfam" id="PF13744">
    <property type="entry name" value="HTH_37"/>
    <property type="match status" value="1"/>
</dbReference>
<accession>A1WI60</accession>
<dbReference type="eggNOG" id="COG5606">
    <property type="taxonomic scope" value="Bacteria"/>
</dbReference>
<feature type="domain" description="HigA2-like helix-turn-helix" evidence="1">
    <location>
        <begin position="13"/>
        <end position="91"/>
    </location>
</feature>
<dbReference type="GO" id="GO:0003677">
    <property type="term" value="F:DNA binding"/>
    <property type="evidence" value="ECO:0007669"/>
    <property type="project" value="InterPro"/>
</dbReference>